<organism evidence="9 10">
    <name type="scientific">Colletotrichum spaethianum</name>
    <dbReference type="NCBI Taxonomy" id="700344"/>
    <lineage>
        <taxon>Eukaryota</taxon>
        <taxon>Fungi</taxon>
        <taxon>Dikarya</taxon>
        <taxon>Ascomycota</taxon>
        <taxon>Pezizomycotina</taxon>
        <taxon>Sordariomycetes</taxon>
        <taxon>Hypocreomycetidae</taxon>
        <taxon>Glomerellales</taxon>
        <taxon>Glomerellaceae</taxon>
        <taxon>Colletotrichum</taxon>
        <taxon>Colletotrichum spaethianum species complex</taxon>
    </lineage>
</organism>
<dbReference type="SUPFAM" id="SSF48264">
    <property type="entry name" value="Cytochrome P450"/>
    <property type="match status" value="1"/>
</dbReference>
<dbReference type="PANTHER" id="PTHR24305:SF29">
    <property type="entry name" value="BENZOATE-PARA-HYDROXYLASE"/>
    <property type="match status" value="1"/>
</dbReference>
<dbReference type="InterPro" id="IPR036396">
    <property type="entry name" value="Cyt_P450_sf"/>
</dbReference>
<evidence type="ECO:0000256" key="1">
    <source>
        <dbReference type="ARBA" id="ARBA00001971"/>
    </source>
</evidence>
<protein>
    <submittedName>
        <fullName evidence="9">Tryptamine 4-monooxygenase</fullName>
    </submittedName>
</protein>
<dbReference type="InterPro" id="IPR050121">
    <property type="entry name" value="Cytochrome_P450_monoxygenase"/>
</dbReference>
<dbReference type="Gene3D" id="1.10.630.10">
    <property type="entry name" value="Cytochrome P450"/>
    <property type="match status" value="1"/>
</dbReference>
<keyword evidence="7" id="KW-0503">Monooxygenase</keyword>
<name>A0AA37LCX6_9PEZI</name>
<dbReference type="Pfam" id="PF00067">
    <property type="entry name" value="p450"/>
    <property type="match status" value="1"/>
</dbReference>
<keyword evidence="10" id="KW-1185">Reference proteome</keyword>
<dbReference type="AlphaFoldDB" id="A0AA37LCX6"/>
<comment type="similarity">
    <text evidence="2">Belongs to the cytochrome P450 family.</text>
</comment>
<comment type="caution">
    <text evidence="9">The sequence shown here is derived from an EMBL/GenBank/DDBJ whole genome shotgun (WGS) entry which is preliminary data.</text>
</comment>
<evidence type="ECO:0000256" key="5">
    <source>
        <dbReference type="ARBA" id="ARBA00023002"/>
    </source>
</evidence>
<dbReference type="GO" id="GO:0020037">
    <property type="term" value="F:heme binding"/>
    <property type="evidence" value="ECO:0007669"/>
    <property type="project" value="InterPro"/>
</dbReference>
<dbReference type="GO" id="GO:0016705">
    <property type="term" value="F:oxidoreductase activity, acting on paired donors, with incorporation or reduction of molecular oxygen"/>
    <property type="evidence" value="ECO:0007669"/>
    <property type="project" value="InterPro"/>
</dbReference>
<evidence type="ECO:0000313" key="10">
    <source>
        <dbReference type="Proteomes" id="UP001055115"/>
    </source>
</evidence>
<gene>
    <name evidence="9" type="ORF">ColSpa_06289</name>
</gene>
<keyword evidence="5" id="KW-0560">Oxidoreductase</keyword>
<evidence type="ECO:0000256" key="8">
    <source>
        <dbReference type="SAM" id="SignalP"/>
    </source>
</evidence>
<dbReference type="GO" id="GO:0005506">
    <property type="term" value="F:iron ion binding"/>
    <property type="evidence" value="ECO:0007669"/>
    <property type="project" value="InterPro"/>
</dbReference>
<evidence type="ECO:0000256" key="3">
    <source>
        <dbReference type="ARBA" id="ARBA00022617"/>
    </source>
</evidence>
<comment type="cofactor">
    <cofactor evidence="1">
        <name>heme</name>
        <dbReference type="ChEBI" id="CHEBI:30413"/>
    </cofactor>
</comment>
<dbReference type="GeneID" id="73327091"/>
<dbReference type="Proteomes" id="UP001055115">
    <property type="component" value="Unassembled WGS sequence"/>
</dbReference>
<evidence type="ECO:0000256" key="7">
    <source>
        <dbReference type="ARBA" id="ARBA00023033"/>
    </source>
</evidence>
<dbReference type="EMBL" id="BQXU01000015">
    <property type="protein sequence ID" value="GKT46108.1"/>
    <property type="molecule type" value="Genomic_DNA"/>
</dbReference>
<evidence type="ECO:0000256" key="2">
    <source>
        <dbReference type="ARBA" id="ARBA00010617"/>
    </source>
</evidence>
<proteinExistence type="inferred from homology"/>
<accession>A0AA37LCX6</accession>
<evidence type="ECO:0000313" key="9">
    <source>
        <dbReference type="EMBL" id="GKT46108.1"/>
    </source>
</evidence>
<keyword evidence="3" id="KW-0349">Heme</keyword>
<dbReference type="GO" id="GO:0004497">
    <property type="term" value="F:monooxygenase activity"/>
    <property type="evidence" value="ECO:0007669"/>
    <property type="project" value="UniProtKB-KW"/>
</dbReference>
<feature type="chain" id="PRO_5041293926" evidence="8">
    <location>
        <begin position="19"/>
        <end position="286"/>
    </location>
</feature>
<keyword evidence="8" id="KW-0732">Signal</keyword>
<feature type="signal peptide" evidence="8">
    <location>
        <begin position="1"/>
        <end position="18"/>
    </location>
</feature>
<keyword evidence="6" id="KW-0408">Iron</keyword>
<evidence type="ECO:0000256" key="6">
    <source>
        <dbReference type="ARBA" id="ARBA00023004"/>
    </source>
</evidence>
<reference evidence="9 10" key="1">
    <citation type="submission" date="2022-03" db="EMBL/GenBank/DDBJ databases">
        <title>Genome data of Colletotrichum spp.</title>
        <authorList>
            <person name="Utami Y.D."/>
            <person name="Hiruma K."/>
        </authorList>
    </citation>
    <scope>NUCLEOTIDE SEQUENCE [LARGE SCALE GENOMIC DNA]</scope>
    <source>
        <strain evidence="9 10">MAFF 239500</strain>
    </source>
</reference>
<dbReference type="RefSeq" id="XP_049128458.1">
    <property type="nucleotide sequence ID" value="XM_049272501.1"/>
</dbReference>
<dbReference type="InterPro" id="IPR001128">
    <property type="entry name" value="Cyt_P450"/>
</dbReference>
<sequence length="286" mass="33168">MNTLWTVIWNLFLSPLTKFPGPRIAALTDWWEVYHTVQCDKFKVIHELHVKFGPVVRVGPNKLSLATPEAFQTIYNKRCQEFLKSDFYATIQPGIGPKYSGLFNYVDNQQAAYERKDLQAQLSPAALRQYERRFQPILATLVAVMKEKRELDLFLYLKFLMLDTIGDLAFGQSFHQLESGQEHQYCIDFNNAFMVIGLRLKDATYGLQRVFKYAQTRVDAFLNEEKPEFGTLMDAYLQDGKPKRPYSSWSIAIAGHGFMYVTSHFRTAFLLQSLFHLESALWNIGY</sequence>
<evidence type="ECO:0000256" key="4">
    <source>
        <dbReference type="ARBA" id="ARBA00022723"/>
    </source>
</evidence>
<keyword evidence="4" id="KW-0479">Metal-binding</keyword>
<dbReference type="PANTHER" id="PTHR24305">
    <property type="entry name" value="CYTOCHROME P450"/>
    <property type="match status" value="1"/>
</dbReference>